<feature type="transmembrane region" description="Helical" evidence="4">
    <location>
        <begin position="234"/>
        <end position="253"/>
    </location>
</feature>
<dbReference type="PANTHER" id="PTHR32196:SF21">
    <property type="entry name" value="ABC TRANSPORTER PERMEASE PROTEIN YPHD-RELATED"/>
    <property type="match status" value="1"/>
</dbReference>
<evidence type="ECO:0000256" key="1">
    <source>
        <dbReference type="ARBA" id="ARBA00022448"/>
    </source>
</evidence>
<name>A0A7R7DUI2_9ACTN</name>
<keyword evidence="2" id="KW-1003">Cell membrane</keyword>
<keyword evidence="1" id="KW-0813">Transport</keyword>
<evidence type="ECO:0008006" key="7">
    <source>
        <dbReference type="Google" id="ProtNLM"/>
    </source>
</evidence>
<feature type="transmembrane region" description="Helical" evidence="4">
    <location>
        <begin position="90"/>
        <end position="114"/>
    </location>
</feature>
<evidence type="ECO:0000256" key="4">
    <source>
        <dbReference type="SAM" id="Phobius"/>
    </source>
</evidence>
<dbReference type="PANTHER" id="PTHR32196">
    <property type="entry name" value="ABC TRANSPORTER PERMEASE PROTEIN YPHD-RELATED-RELATED"/>
    <property type="match status" value="1"/>
</dbReference>
<dbReference type="GO" id="GO:0005886">
    <property type="term" value="C:plasma membrane"/>
    <property type="evidence" value="ECO:0007669"/>
    <property type="project" value="TreeGrafter"/>
</dbReference>
<dbReference type="KEGG" id="atl:Athai_55140"/>
<feature type="transmembrane region" description="Helical" evidence="4">
    <location>
        <begin position="201"/>
        <end position="222"/>
    </location>
</feature>
<feature type="compositionally biased region" description="Low complexity" evidence="3">
    <location>
        <begin position="44"/>
        <end position="69"/>
    </location>
</feature>
<gene>
    <name evidence="5" type="ORF">Athai_55140</name>
</gene>
<feature type="transmembrane region" description="Helical" evidence="4">
    <location>
        <begin position="274"/>
        <end position="299"/>
    </location>
</feature>
<dbReference type="EMBL" id="AP023355">
    <property type="protein sequence ID" value="BCJ38011.1"/>
    <property type="molecule type" value="Genomic_DNA"/>
</dbReference>
<keyword evidence="4" id="KW-1133">Transmembrane helix</keyword>
<feature type="region of interest" description="Disordered" evidence="3">
    <location>
        <begin position="1"/>
        <end position="69"/>
    </location>
</feature>
<keyword evidence="6" id="KW-1185">Reference proteome</keyword>
<evidence type="ECO:0000256" key="2">
    <source>
        <dbReference type="ARBA" id="ARBA00022519"/>
    </source>
</evidence>
<protein>
    <recommendedName>
        <fullName evidence="7">ABC transporter permease</fullName>
    </recommendedName>
</protein>
<reference evidence="5 6" key="1">
    <citation type="submission" date="2020-08" db="EMBL/GenBank/DDBJ databases">
        <title>Whole genome shotgun sequence of Actinocatenispora thailandica NBRC 105041.</title>
        <authorList>
            <person name="Komaki H."/>
            <person name="Tamura T."/>
        </authorList>
    </citation>
    <scope>NUCLEOTIDE SEQUENCE [LARGE SCALE GENOMIC DNA]</scope>
    <source>
        <strain evidence="5 6">NBRC 105041</strain>
    </source>
</reference>
<dbReference type="Proteomes" id="UP000611640">
    <property type="component" value="Chromosome"/>
</dbReference>
<keyword evidence="4" id="KW-0472">Membrane</keyword>
<sequence>MSQQESPEPPHDPVPGTTASTGPGIVGPPPPGAAPYPADPAGPPGAAVAGAPGDARPANGGPAGPAVVTPGGARPALGLLRGDDPLLPHLAWEAVLLVLAVLSVIVTVVAAPGGPVAEQLLRNTASIGLVASAVAVSFRTGTPNLAAGAMTTVAGLLTIHLVAAQHWGELTAGAAAVLVVTVIGLVLGGITGLLSVPGWAVTAGGMVLLVGIAFLATGARAVALDGGTGAPSGVLWFVLFAVVSLGGAGLWLVPPVRRTLSAVRHPGDPSAWNAPGAFGALAGLTLSGLLCGLAGALQAYQYRAMSLNDGITVLTIAMAAALLGGASVFGRRAGLTGTVLASLILAGIVTTFALQGVSEPGGELTVAGVAIIVGLGVNRGLELLSSLLSRRAGARRPGLPTVAAAPPGARP</sequence>
<dbReference type="RefSeq" id="WP_203964116.1">
    <property type="nucleotide sequence ID" value="NZ_AP023355.1"/>
</dbReference>
<evidence type="ECO:0000313" key="5">
    <source>
        <dbReference type="EMBL" id="BCJ38011.1"/>
    </source>
</evidence>
<dbReference type="AlphaFoldDB" id="A0A7R7DUI2"/>
<feature type="transmembrane region" description="Helical" evidence="4">
    <location>
        <begin position="145"/>
        <end position="164"/>
    </location>
</feature>
<keyword evidence="4" id="KW-0812">Transmembrane</keyword>
<evidence type="ECO:0000256" key="3">
    <source>
        <dbReference type="SAM" id="MobiDB-lite"/>
    </source>
</evidence>
<evidence type="ECO:0000313" key="6">
    <source>
        <dbReference type="Proteomes" id="UP000611640"/>
    </source>
</evidence>
<organism evidence="5 6">
    <name type="scientific">Actinocatenispora thailandica</name>
    <dbReference type="NCBI Taxonomy" id="227318"/>
    <lineage>
        <taxon>Bacteria</taxon>
        <taxon>Bacillati</taxon>
        <taxon>Actinomycetota</taxon>
        <taxon>Actinomycetes</taxon>
        <taxon>Micromonosporales</taxon>
        <taxon>Micromonosporaceae</taxon>
        <taxon>Actinocatenispora</taxon>
    </lineage>
</organism>
<feature type="transmembrane region" description="Helical" evidence="4">
    <location>
        <begin position="170"/>
        <end position="194"/>
    </location>
</feature>
<keyword evidence="2" id="KW-0997">Cell inner membrane</keyword>
<feature type="transmembrane region" description="Helical" evidence="4">
    <location>
        <begin position="311"/>
        <end position="330"/>
    </location>
</feature>
<feature type="transmembrane region" description="Helical" evidence="4">
    <location>
        <begin position="337"/>
        <end position="358"/>
    </location>
</feature>
<accession>A0A7R7DUI2</accession>
<feature type="transmembrane region" description="Helical" evidence="4">
    <location>
        <begin position="364"/>
        <end position="381"/>
    </location>
</feature>
<feature type="compositionally biased region" description="Pro residues" evidence="3">
    <location>
        <begin position="26"/>
        <end position="43"/>
    </location>
</feature>
<proteinExistence type="predicted"/>